<evidence type="ECO:0000313" key="2">
    <source>
        <dbReference type="EMBL" id="OAY66200.1"/>
    </source>
</evidence>
<protein>
    <submittedName>
        <fullName evidence="2">Uncharacterized protein</fullName>
    </submittedName>
</protein>
<reference evidence="2 3" key="1">
    <citation type="journal article" date="2016" name="DNA Res.">
        <title>The draft genome of MD-2 pineapple using hybrid error correction of long reads.</title>
        <authorList>
            <person name="Redwan R.M."/>
            <person name="Saidin A."/>
            <person name="Kumar S.V."/>
        </authorList>
    </citation>
    <scope>NUCLEOTIDE SEQUENCE [LARGE SCALE GENOMIC DNA]</scope>
    <source>
        <strain evidence="3">cv. MD2</strain>
        <tissue evidence="2">Leaf</tissue>
    </source>
</reference>
<feature type="region of interest" description="Disordered" evidence="1">
    <location>
        <begin position="94"/>
        <end position="167"/>
    </location>
</feature>
<dbReference type="AlphaFoldDB" id="A0A199UNJ8"/>
<dbReference type="STRING" id="4615.A0A199UNJ8"/>
<organism evidence="2 3">
    <name type="scientific">Ananas comosus</name>
    <name type="common">Pineapple</name>
    <name type="synonym">Ananas ananas</name>
    <dbReference type="NCBI Taxonomy" id="4615"/>
    <lineage>
        <taxon>Eukaryota</taxon>
        <taxon>Viridiplantae</taxon>
        <taxon>Streptophyta</taxon>
        <taxon>Embryophyta</taxon>
        <taxon>Tracheophyta</taxon>
        <taxon>Spermatophyta</taxon>
        <taxon>Magnoliopsida</taxon>
        <taxon>Liliopsida</taxon>
        <taxon>Poales</taxon>
        <taxon>Bromeliaceae</taxon>
        <taxon>Bromelioideae</taxon>
        <taxon>Ananas</taxon>
    </lineage>
</organism>
<dbReference type="Gene3D" id="1.25.40.10">
    <property type="entry name" value="Tetratricopeptide repeat domain"/>
    <property type="match status" value="1"/>
</dbReference>
<feature type="compositionally biased region" description="Basic and acidic residues" evidence="1">
    <location>
        <begin position="366"/>
        <end position="377"/>
    </location>
</feature>
<name>A0A199UNJ8_ANACO</name>
<dbReference type="PANTHER" id="PTHR26312">
    <property type="entry name" value="TETRATRICOPEPTIDE REPEAT PROTEIN 5"/>
    <property type="match status" value="1"/>
</dbReference>
<feature type="compositionally biased region" description="Acidic residues" evidence="1">
    <location>
        <begin position="100"/>
        <end position="109"/>
    </location>
</feature>
<evidence type="ECO:0000256" key="1">
    <source>
        <dbReference type="SAM" id="MobiDB-lite"/>
    </source>
</evidence>
<evidence type="ECO:0000313" key="3">
    <source>
        <dbReference type="Proteomes" id="UP000092600"/>
    </source>
</evidence>
<proteinExistence type="predicted"/>
<feature type="region of interest" description="Disordered" evidence="1">
    <location>
        <begin position="303"/>
        <end position="409"/>
    </location>
</feature>
<gene>
    <name evidence="2" type="ORF">ACMD2_14950</name>
</gene>
<feature type="compositionally biased region" description="Basic and acidic residues" evidence="1">
    <location>
        <begin position="392"/>
        <end position="402"/>
    </location>
</feature>
<accession>A0A199UNJ8</accession>
<dbReference type="Proteomes" id="UP000092600">
    <property type="component" value="Unassembled WGS sequence"/>
</dbReference>
<comment type="caution">
    <text evidence="2">The sequence shown here is derived from an EMBL/GenBank/DDBJ whole genome shotgun (WGS) entry which is preliminary data.</text>
</comment>
<dbReference type="SUPFAM" id="SSF48452">
    <property type="entry name" value="TPR-like"/>
    <property type="match status" value="1"/>
</dbReference>
<dbReference type="PANTHER" id="PTHR26312:SF132">
    <property type="entry name" value="OS01G0855200 PROTEIN"/>
    <property type="match status" value="1"/>
</dbReference>
<sequence>MGVQVAGPCLHWSQLFPAAPSASQTLASVFASICSAKRYGPIYGSDASLAHHHVAEHRSPFLGGSRLSRTRSSEIFRPRGSRGREGQLRRAVSAGLEHLDNDDDDDDDDNRIREQSADSLGDDDRKRDAEIGGGNRDAGDADAAAAAAASASPFSGTARPAIWPDEPPDWPDRDALSIVAANSGPLPLPLRIIMQKKQQQQQLRWEGDFFRDAGESALSSVKRAFSSMVFIIRELHSFTLHMRELLFLEDLRGILARVHHEMHASFVWLFQHIFSCTPTLMLFLMLLLADFTVHSMAHTVASAAAAPPPDPTPRSAAVIPVESPPQTKRQRFASASVKSFSVGKTAAVGGSGGGGGKVRPVAGSSDEGRSDGYRESRTIVPEGISNVPATLPEEKRAEKDASEAEEEDESVVWNRVVEEASGMRVRVMHESLMDPAVLKRLVAPVVVEFEGDDGSTAHFRTELMYQQALSAEPDNSLLLSNFAQFLYLVLRDHDRAEYYFKKAVRIEPADAEALSRYATFLWVARKDLEAAEETYLEAIAADPGNSFYAANYAHFLWNTGGEDTCYPLDTDEA</sequence>
<feature type="compositionally biased region" description="Basic and acidic residues" evidence="1">
    <location>
        <begin position="110"/>
        <end position="130"/>
    </location>
</feature>
<dbReference type="InterPro" id="IPR011990">
    <property type="entry name" value="TPR-like_helical_dom_sf"/>
</dbReference>
<dbReference type="EMBL" id="LSRQ01006420">
    <property type="protein sequence ID" value="OAY66200.1"/>
    <property type="molecule type" value="Genomic_DNA"/>
</dbReference>
<feature type="compositionally biased region" description="Low complexity" evidence="1">
    <location>
        <begin position="141"/>
        <end position="152"/>
    </location>
</feature>